<feature type="coiled-coil region" evidence="1">
    <location>
        <begin position="43"/>
        <end position="99"/>
    </location>
</feature>
<dbReference type="OrthoDB" id="10007527at2759"/>
<organism evidence="2 3">
    <name type="scientific">Ladona fulva</name>
    <name type="common">Scarce chaser dragonfly</name>
    <name type="synonym">Libellula fulva</name>
    <dbReference type="NCBI Taxonomy" id="123851"/>
    <lineage>
        <taxon>Eukaryota</taxon>
        <taxon>Metazoa</taxon>
        <taxon>Ecdysozoa</taxon>
        <taxon>Arthropoda</taxon>
        <taxon>Hexapoda</taxon>
        <taxon>Insecta</taxon>
        <taxon>Pterygota</taxon>
        <taxon>Palaeoptera</taxon>
        <taxon>Odonata</taxon>
        <taxon>Epiprocta</taxon>
        <taxon>Anisoptera</taxon>
        <taxon>Libelluloidea</taxon>
        <taxon>Libellulidae</taxon>
        <taxon>Ladona</taxon>
    </lineage>
</organism>
<evidence type="ECO:0000313" key="3">
    <source>
        <dbReference type="Proteomes" id="UP000792457"/>
    </source>
</evidence>
<protein>
    <submittedName>
        <fullName evidence="2">Uncharacterized protein</fullName>
    </submittedName>
</protein>
<dbReference type="Proteomes" id="UP000792457">
    <property type="component" value="Unassembled WGS sequence"/>
</dbReference>
<dbReference type="EMBL" id="KZ308437">
    <property type="protein sequence ID" value="KAG8229588.1"/>
    <property type="molecule type" value="Genomic_DNA"/>
</dbReference>
<gene>
    <name evidence="2" type="ORF">J437_LFUL010180</name>
</gene>
<name>A0A8K0KBW3_LADFU</name>
<reference evidence="2" key="2">
    <citation type="submission" date="2017-10" db="EMBL/GenBank/DDBJ databases">
        <title>Ladona fulva Genome sequencing and assembly.</title>
        <authorList>
            <person name="Murali S."/>
            <person name="Richards S."/>
            <person name="Bandaranaike D."/>
            <person name="Bellair M."/>
            <person name="Blankenburg K."/>
            <person name="Chao H."/>
            <person name="Dinh H."/>
            <person name="Doddapaneni H."/>
            <person name="Dugan-Rocha S."/>
            <person name="Elkadiri S."/>
            <person name="Gnanaolivu R."/>
            <person name="Hernandez B."/>
            <person name="Skinner E."/>
            <person name="Javaid M."/>
            <person name="Lee S."/>
            <person name="Li M."/>
            <person name="Ming W."/>
            <person name="Munidasa M."/>
            <person name="Muniz J."/>
            <person name="Nguyen L."/>
            <person name="Hughes D."/>
            <person name="Osuji N."/>
            <person name="Pu L.-L."/>
            <person name="Puazo M."/>
            <person name="Qu C."/>
            <person name="Quiroz J."/>
            <person name="Raj R."/>
            <person name="Weissenberger G."/>
            <person name="Xin Y."/>
            <person name="Zou X."/>
            <person name="Han Y."/>
            <person name="Worley K."/>
            <person name="Muzny D."/>
            <person name="Gibbs R."/>
        </authorList>
    </citation>
    <scope>NUCLEOTIDE SEQUENCE</scope>
    <source>
        <strain evidence="2">Sampled in the wild</strain>
    </source>
</reference>
<dbReference type="InterPro" id="IPR052825">
    <property type="entry name" value="CCD-Prefoldin_beta-like"/>
</dbReference>
<accession>A0A8K0KBW3</accession>
<keyword evidence="3" id="KW-1185">Reference proteome</keyword>
<comment type="caution">
    <text evidence="2">The sequence shown here is derived from an EMBL/GenBank/DDBJ whole genome shotgun (WGS) entry which is preliminary data.</text>
</comment>
<sequence>MNNMKENLCEDEWSEIQQRFDKEGLDFKNLSPEERILHVWRWLVDAESNLRSSRKMLDKLRELQSEEMEEMESYMCHIRELAEERAEHLESETESLRSRLETSQHHAATLVNLLRQSGVRGASEDSISEQVILMMYHGMTVLVVD</sequence>
<keyword evidence="1" id="KW-0175">Coiled coil</keyword>
<dbReference type="PANTHER" id="PTHR34479:SF1">
    <property type="entry name" value="COILED-COIL DOMAIN-CONTAINING PROTEIN 30"/>
    <property type="match status" value="1"/>
</dbReference>
<dbReference type="AlphaFoldDB" id="A0A8K0KBW3"/>
<proteinExistence type="predicted"/>
<reference evidence="2" key="1">
    <citation type="submission" date="2013-04" db="EMBL/GenBank/DDBJ databases">
        <authorList>
            <person name="Qu J."/>
            <person name="Murali S.C."/>
            <person name="Bandaranaike D."/>
            <person name="Bellair M."/>
            <person name="Blankenburg K."/>
            <person name="Chao H."/>
            <person name="Dinh H."/>
            <person name="Doddapaneni H."/>
            <person name="Downs B."/>
            <person name="Dugan-Rocha S."/>
            <person name="Elkadiri S."/>
            <person name="Gnanaolivu R.D."/>
            <person name="Hernandez B."/>
            <person name="Javaid M."/>
            <person name="Jayaseelan J.C."/>
            <person name="Lee S."/>
            <person name="Li M."/>
            <person name="Ming W."/>
            <person name="Munidasa M."/>
            <person name="Muniz J."/>
            <person name="Nguyen L."/>
            <person name="Ongeri F."/>
            <person name="Osuji N."/>
            <person name="Pu L.-L."/>
            <person name="Puazo M."/>
            <person name="Qu C."/>
            <person name="Quiroz J."/>
            <person name="Raj R."/>
            <person name="Weissenberger G."/>
            <person name="Xin Y."/>
            <person name="Zou X."/>
            <person name="Han Y."/>
            <person name="Richards S."/>
            <person name="Worley K."/>
            <person name="Muzny D."/>
            <person name="Gibbs R."/>
        </authorList>
    </citation>
    <scope>NUCLEOTIDE SEQUENCE</scope>
    <source>
        <strain evidence="2">Sampled in the wild</strain>
    </source>
</reference>
<evidence type="ECO:0000256" key="1">
    <source>
        <dbReference type="SAM" id="Coils"/>
    </source>
</evidence>
<dbReference type="PANTHER" id="PTHR34479">
    <property type="entry name" value="COILED-COIL DOMAIN-CONTAINING PROTEIN 30"/>
    <property type="match status" value="1"/>
</dbReference>
<evidence type="ECO:0000313" key="2">
    <source>
        <dbReference type="EMBL" id="KAG8229588.1"/>
    </source>
</evidence>